<keyword evidence="2" id="KW-1185">Reference proteome</keyword>
<dbReference type="Proteomes" id="UP001367508">
    <property type="component" value="Unassembled WGS sequence"/>
</dbReference>
<proteinExistence type="predicted"/>
<evidence type="ECO:0000313" key="1">
    <source>
        <dbReference type="EMBL" id="KAK7339200.1"/>
    </source>
</evidence>
<accession>A0AAN9QIV3</accession>
<organism evidence="1 2">
    <name type="scientific">Canavalia gladiata</name>
    <name type="common">Sword bean</name>
    <name type="synonym">Dolichos gladiatus</name>
    <dbReference type="NCBI Taxonomy" id="3824"/>
    <lineage>
        <taxon>Eukaryota</taxon>
        <taxon>Viridiplantae</taxon>
        <taxon>Streptophyta</taxon>
        <taxon>Embryophyta</taxon>
        <taxon>Tracheophyta</taxon>
        <taxon>Spermatophyta</taxon>
        <taxon>Magnoliopsida</taxon>
        <taxon>eudicotyledons</taxon>
        <taxon>Gunneridae</taxon>
        <taxon>Pentapetalae</taxon>
        <taxon>rosids</taxon>
        <taxon>fabids</taxon>
        <taxon>Fabales</taxon>
        <taxon>Fabaceae</taxon>
        <taxon>Papilionoideae</taxon>
        <taxon>50 kb inversion clade</taxon>
        <taxon>NPAAA clade</taxon>
        <taxon>indigoferoid/millettioid clade</taxon>
        <taxon>Phaseoleae</taxon>
        <taxon>Canavalia</taxon>
    </lineage>
</organism>
<sequence length="103" mass="11259">MCSFCVLLEEVQEEIKQKSAPRSLALAKGEGAFGSFGFFQEEGPLPLDLSELQVPNLREKFSIPGSFLVAPEGGPRTLDPFESTFGEDPFALVASSRNSLWFS</sequence>
<comment type="caution">
    <text evidence="1">The sequence shown here is derived from an EMBL/GenBank/DDBJ whole genome shotgun (WGS) entry which is preliminary data.</text>
</comment>
<gene>
    <name evidence="1" type="ORF">VNO77_19854</name>
</gene>
<dbReference type="AlphaFoldDB" id="A0AAN9QIV3"/>
<reference evidence="1 2" key="1">
    <citation type="submission" date="2024-01" db="EMBL/GenBank/DDBJ databases">
        <title>The genomes of 5 underutilized Papilionoideae crops provide insights into root nodulation and disease resistanc.</title>
        <authorList>
            <person name="Jiang F."/>
        </authorList>
    </citation>
    <scope>NUCLEOTIDE SEQUENCE [LARGE SCALE GENOMIC DNA]</scope>
    <source>
        <strain evidence="1">LVBAO_FW01</strain>
        <tissue evidence="1">Leaves</tissue>
    </source>
</reference>
<name>A0AAN9QIV3_CANGL</name>
<evidence type="ECO:0000313" key="2">
    <source>
        <dbReference type="Proteomes" id="UP001367508"/>
    </source>
</evidence>
<dbReference type="EMBL" id="JAYMYQ010000004">
    <property type="protein sequence ID" value="KAK7339200.1"/>
    <property type="molecule type" value="Genomic_DNA"/>
</dbReference>
<protein>
    <submittedName>
        <fullName evidence="1">Uncharacterized protein</fullName>
    </submittedName>
</protein>